<dbReference type="AlphaFoldDB" id="A0A6N8IT40"/>
<reference evidence="1 2" key="1">
    <citation type="submission" date="2019-12" db="EMBL/GenBank/DDBJ databases">
        <authorList>
            <person name="Huq M.A."/>
        </authorList>
    </citation>
    <scope>NUCLEOTIDE SEQUENCE [LARGE SCALE GENOMIC DNA]</scope>
    <source>
        <strain evidence="1 2">MAH-25</strain>
    </source>
</reference>
<dbReference type="Proteomes" id="UP000469385">
    <property type="component" value="Unassembled WGS sequence"/>
</dbReference>
<gene>
    <name evidence="1" type="ORF">GON04_09815</name>
</gene>
<proteinExistence type="predicted"/>
<dbReference type="EMBL" id="WSEL01000003">
    <property type="protein sequence ID" value="MVQ29745.1"/>
    <property type="molecule type" value="Genomic_DNA"/>
</dbReference>
<evidence type="ECO:0000313" key="2">
    <source>
        <dbReference type="Proteomes" id="UP000469385"/>
    </source>
</evidence>
<protein>
    <recommendedName>
        <fullName evidence="3">Flagellar FliJ protein</fullName>
    </recommendedName>
</protein>
<organism evidence="1 2">
    <name type="scientific">Ramlibacter pinisoli</name>
    <dbReference type="NCBI Taxonomy" id="2682844"/>
    <lineage>
        <taxon>Bacteria</taxon>
        <taxon>Pseudomonadati</taxon>
        <taxon>Pseudomonadota</taxon>
        <taxon>Betaproteobacteria</taxon>
        <taxon>Burkholderiales</taxon>
        <taxon>Comamonadaceae</taxon>
        <taxon>Ramlibacter</taxon>
    </lineage>
</organism>
<evidence type="ECO:0000313" key="1">
    <source>
        <dbReference type="EMBL" id="MVQ29745.1"/>
    </source>
</evidence>
<evidence type="ECO:0008006" key="3">
    <source>
        <dbReference type="Google" id="ProtNLM"/>
    </source>
</evidence>
<comment type="caution">
    <text evidence="1">The sequence shown here is derived from an EMBL/GenBank/DDBJ whole genome shotgun (WGS) entry which is preliminary data.</text>
</comment>
<accession>A0A6N8IT40</accession>
<keyword evidence="2" id="KW-1185">Reference proteome</keyword>
<sequence>MSPSSTRAPMADQAGALASLALLRAWRLDAARIELQKARHAADTASCSARVAGEGLASALAWSSAHAIQPDPVLHRRTLDHLARLAAEARRSDQELTRRAALADQCRLALQARHRELDMVRRAQERNAADHLANRTRQAWNVADAAWIVARRTQERS</sequence>
<name>A0A6N8IT40_9BURK</name>